<dbReference type="AlphaFoldDB" id="A0A6M2DZW7"/>
<dbReference type="EMBL" id="GIIL01007897">
    <property type="protein sequence ID" value="NOV51623.1"/>
    <property type="molecule type" value="Transcribed_RNA"/>
</dbReference>
<keyword evidence="1" id="KW-0472">Membrane</keyword>
<feature type="transmembrane region" description="Helical" evidence="1">
    <location>
        <begin position="7"/>
        <end position="30"/>
    </location>
</feature>
<proteinExistence type="predicted"/>
<evidence type="ECO:0000313" key="2">
    <source>
        <dbReference type="EMBL" id="NOV51623.1"/>
    </source>
</evidence>
<reference evidence="2" key="1">
    <citation type="submission" date="2020-03" db="EMBL/GenBank/DDBJ databases">
        <title>Transcriptomic Profiling of the Digestive Tract of the Rat Flea, Xenopsylla cheopis, Following Blood Feeding and Infection with Yersinia pestis.</title>
        <authorList>
            <person name="Bland D.M."/>
            <person name="Martens C.A."/>
            <person name="Virtaneva K."/>
            <person name="Kanakabandi K."/>
            <person name="Long D."/>
            <person name="Rosenke R."/>
            <person name="Saturday G.A."/>
            <person name="Hoyt F.H."/>
            <person name="Bruno D.P."/>
            <person name="Ribeiro J.M.C."/>
            <person name="Hinnebusch J."/>
        </authorList>
    </citation>
    <scope>NUCLEOTIDE SEQUENCE</scope>
</reference>
<keyword evidence="1" id="KW-0812">Transmembrane</keyword>
<evidence type="ECO:0000256" key="1">
    <source>
        <dbReference type="SAM" id="Phobius"/>
    </source>
</evidence>
<protein>
    <submittedName>
        <fullName evidence="2">Putative product</fullName>
    </submittedName>
</protein>
<feature type="transmembrane region" description="Helical" evidence="1">
    <location>
        <begin position="42"/>
        <end position="61"/>
    </location>
</feature>
<accession>A0A6M2DZW7</accession>
<sequence>MQHPWRIPLAISTLLVSPWSSLTLTIWFMYKFPISLRSLQSTPIVLSNSISLPQLILYNAFFHSMKHAQMSSFTSRHLSDITLSISIASPVLLSFLNPLN</sequence>
<keyword evidence="1" id="KW-1133">Transmembrane helix</keyword>
<organism evidence="2">
    <name type="scientific">Xenopsylla cheopis</name>
    <name type="common">Oriental rat flea</name>
    <name type="synonym">Pulex cheopis</name>
    <dbReference type="NCBI Taxonomy" id="163159"/>
    <lineage>
        <taxon>Eukaryota</taxon>
        <taxon>Metazoa</taxon>
        <taxon>Ecdysozoa</taxon>
        <taxon>Arthropoda</taxon>
        <taxon>Hexapoda</taxon>
        <taxon>Insecta</taxon>
        <taxon>Pterygota</taxon>
        <taxon>Neoptera</taxon>
        <taxon>Endopterygota</taxon>
        <taxon>Siphonaptera</taxon>
        <taxon>Pulicidae</taxon>
        <taxon>Xenopsyllinae</taxon>
        <taxon>Xenopsylla</taxon>
    </lineage>
</organism>
<name>A0A6M2DZW7_XENCH</name>